<dbReference type="EMBL" id="CM042061">
    <property type="protein sequence ID" value="KAI3672743.1"/>
    <property type="molecule type" value="Genomic_DNA"/>
</dbReference>
<name>A0ACB8XRU2_ARCLA</name>
<reference evidence="1 2" key="2">
    <citation type="journal article" date="2022" name="Mol. Ecol. Resour.">
        <title>The genomes of chicory, endive, great burdock and yacon provide insights into Asteraceae paleo-polyploidization history and plant inulin production.</title>
        <authorList>
            <person name="Fan W."/>
            <person name="Wang S."/>
            <person name="Wang H."/>
            <person name="Wang A."/>
            <person name="Jiang F."/>
            <person name="Liu H."/>
            <person name="Zhao H."/>
            <person name="Xu D."/>
            <person name="Zhang Y."/>
        </authorList>
    </citation>
    <scope>NUCLEOTIDE SEQUENCE [LARGE SCALE GENOMIC DNA]</scope>
    <source>
        <strain evidence="2">cv. Niubang</strain>
    </source>
</reference>
<reference evidence="2" key="1">
    <citation type="journal article" date="2022" name="Mol. Ecol. Resour.">
        <title>The genomes of chicory, endive, great burdock and yacon provide insights into Asteraceae palaeo-polyploidization history and plant inulin production.</title>
        <authorList>
            <person name="Fan W."/>
            <person name="Wang S."/>
            <person name="Wang H."/>
            <person name="Wang A."/>
            <person name="Jiang F."/>
            <person name="Liu H."/>
            <person name="Zhao H."/>
            <person name="Xu D."/>
            <person name="Zhang Y."/>
        </authorList>
    </citation>
    <scope>NUCLEOTIDE SEQUENCE [LARGE SCALE GENOMIC DNA]</scope>
    <source>
        <strain evidence="2">cv. Niubang</strain>
    </source>
</reference>
<organism evidence="1 2">
    <name type="scientific">Arctium lappa</name>
    <name type="common">Greater burdock</name>
    <name type="synonym">Lappa major</name>
    <dbReference type="NCBI Taxonomy" id="4217"/>
    <lineage>
        <taxon>Eukaryota</taxon>
        <taxon>Viridiplantae</taxon>
        <taxon>Streptophyta</taxon>
        <taxon>Embryophyta</taxon>
        <taxon>Tracheophyta</taxon>
        <taxon>Spermatophyta</taxon>
        <taxon>Magnoliopsida</taxon>
        <taxon>eudicotyledons</taxon>
        <taxon>Gunneridae</taxon>
        <taxon>Pentapetalae</taxon>
        <taxon>asterids</taxon>
        <taxon>campanulids</taxon>
        <taxon>Asterales</taxon>
        <taxon>Asteraceae</taxon>
        <taxon>Carduoideae</taxon>
        <taxon>Cardueae</taxon>
        <taxon>Arctiinae</taxon>
        <taxon>Arctium</taxon>
    </lineage>
</organism>
<sequence length="110" mass="12750">MALNDFENGIRSYQDALQIDARHYNAWQGVSYLATQSKIELELEQNGVASMRLLENKRSRLGEKNTFRMKKFSDQQPVLHPASAPPMLIRPDLKKAKHNEKEKWGNRLDP</sequence>
<evidence type="ECO:0000313" key="1">
    <source>
        <dbReference type="EMBL" id="KAI3672743.1"/>
    </source>
</evidence>
<proteinExistence type="predicted"/>
<gene>
    <name evidence="1" type="ORF">L6452_38841</name>
</gene>
<keyword evidence="2" id="KW-1185">Reference proteome</keyword>
<comment type="caution">
    <text evidence="1">The sequence shown here is derived from an EMBL/GenBank/DDBJ whole genome shotgun (WGS) entry which is preliminary data.</text>
</comment>
<accession>A0ACB8XRU2</accession>
<dbReference type="Proteomes" id="UP001055879">
    <property type="component" value="Linkage Group LG15"/>
</dbReference>
<protein>
    <submittedName>
        <fullName evidence="1">Uncharacterized protein</fullName>
    </submittedName>
</protein>
<evidence type="ECO:0000313" key="2">
    <source>
        <dbReference type="Proteomes" id="UP001055879"/>
    </source>
</evidence>